<accession>A0ABY9TIM6</accession>
<feature type="signal peptide" evidence="1">
    <location>
        <begin position="1"/>
        <end position="18"/>
    </location>
</feature>
<keyword evidence="3" id="KW-1185">Reference proteome</keyword>
<name>A0ABY9TIM6_9GAMM</name>
<feature type="chain" id="PRO_5045623632" description="DUF2059 domain-containing protein" evidence="1">
    <location>
        <begin position="19"/>
        <end position="164"/>
    </location>
</feature>
<gene>
    <name evidence="2" type="ORF">RI845_00320</name>
</gene>
<protein>
    <recommendedName>
        <fullName evidence="4">DUF2059 domain-containing protein</fullName>
    </recommendedName>
</protein>
<sequence>MKSIWVLLCLLISLSSKANESYELAFEHFVNNSNGLFQFSDNFLNQIQKLDIEPEIKDSLIRCATEDKLFYLKDFIPIFQRYLTADDLNKASNWLMSKEGKLWFNIHKGLVNVNELTKSQIEQINEFTGGKIMRNLDIATKESIDIAPSSSQKFADYCIAKSGL</sequence>
<evidence type="ECO:0008006" key="4">
    <source>
        <dbReference type="Google" id="ProtNLM"/>
    </source>
</evidence>
<evidence type="ECO:0000313" key="3">
    <source>
        <dbReference type="Proteomes" id="UP001248581"/>
    </source>
</evidence>
<dbReference type="EMBL" id="CP134146">
    <property type="protein sequence ID" value="WNC68607.1"/>
    <property type="molecule type" value="Genomic_DNA"/>
</dbReference>
<evidence type="ECO:0000313" key="2">
    <source>
        <dbReference type="EMBL" id="WNC68607.1"/>
    </source>
</evidence>
<organism evidence="2 3">
    <name type="scientific">Thalassotalea nanhaiensis</name>
    <dbReference type="NCBI Taxonomy" id="3065648"/>
    <lineage>
        <taxon>Bacteria</taxon>
        <taxon>Pseudomonadati</taxon>
        <taxon>Pseudomonadota</taxon>
        <taxon>Gammaproteobacteria</taxon>
        <taxon>Alteromonadales</taxon>
        <taxon>Colwelliaceae</taxon>
        <taxon>Thalassotalea</taxon>
    </lineage>
</organism>
<dbReference type="RefSeq" id="WP_348387761.1">
    <property type="nucleotide sequence ID" value="NZ_CP134146.1"/>
</dbReference>
<reference evidence="3" key="1">
    <citation type="submission" date="2023-09" db="EMBL/GenBank/DDBJ databases">
        <authorList>
            <person name="Li S."/>
            <person name="Li X."/>
            <person name="Zhang C."/>
            <person name="Zhao Z."/>
        </authorList>
    </citation>
    <scope>NUCLEOTIDE SEQUENCE [LARGE SCALE GENOMIC DNA]</scope>
    <source>
        <strain evidence="3">SQ345</strain>
    </source>
</reference>
<dbReference type="Proteomes" id="UP001248581">
    <property type="component" value="Chromosome"/>
</dbReference>
<evidence type="ECO:0000256" key="1">
    <source>
        <dbReference type="SAM" id="SignalP"/>
    </source>
</evidence>
<keyword evidence="1" id="KW-0732">Signal</keyword>
<proteinExistence type="predicted"/>